<keyword evidence="3" id="KW-1185">Reference proteome</keyword>
<evidence type="ECO:0000259" key="1">
    <source>
        <dbReference type="PROSITE" id="PS50995"/>
    </source>
</evidence>
<evidence type="ECO:0000313" key="2">
    <source>
        <dbReference type="EMBL" id="MFB9688670.1"/>
    </source>
</evidence>
<dbReference type="PANTHER" id="PTHR33164">
    <property type="entry name" value="TRANSCRIPTIONAL REGULATOR, MARR FAMILY"/>
    <property type="match status" value="1"/>
</dbReference>
<dbReference type="InterPro" id="IPR000835">
    <property type="entry name" value="HTH_MarR-typ"/>
</dbReference>
<sequence length="167" mass="18184">MALLNGGSDAKIGSVDRSRRWQADAVAAEPADLSDSFEFLWDYARQVSDDSLPASQFRALVVLDHHEGINLSSLAGLLGTTPPLASRLCDRLQAAGFVERTLSKHSRRELSLRLSERGRAHLSRVRARRKKHIAAVLAALSPEAREALFAGLTAFRAAARRGRGVDS</sequence>
<gene>
    <name evidence="2" type="ORF">ACFFTO_31225</name>
</gene>
<feature type="domain" description="HTH marR-type" evidence="1">
    <location>
        <begin position="1"/>
        <end position="157"/>
    </location>
</feature>
<dbReference type="InterPro" id="IPR036390">
    <property type="entry name" value="WH_DNA-bd_sf"/>
</dbReference>
<proteinExistence type="predicted"/>
<dbReference type="SMART" id="SM00347">
    <property type="entry name" value="HTH_MARR"/>
    <property type="match status" value="1"/>
</dbReference>
<dbReference type="RefSeq" id="WP_378201080.1">
    <property type="nucleotide sequence ID" value="NZ_JBHMBK010000028.1"/>
</dbReference>
<reference evidence="2 3" key="1">
    <citation type="submission" date="2024-09" db="EMBL/GenBank/DDBJ databases">
        <authorList>
            <person name="Sun Q."/>
            <person name="Mori K."/>
        </authorList>
    </citation>
    <scope>NUCLEOTIDE SEQUENCE [LARGE SCALE GENOMIC DNA]</scope>
    <source>
        <strain evidence="2 3">JCM 13852</strain>
    </source>
</reference>
<organism evidence="2 3">
    <name type="scientific">Amycolatopsis plumensis</name>
    <dbReference type="NCBI Taxonomy" id="236508"/>
    <lineage>
        <taxon>Bacteria</taxon>
        <taxon>Bacillati</taxon>
        <taxon>Actinomycetota</taxon>
        <taxon>Actinomycetes</taxon>
        <taxon>Pseudonocardiales</taxon>
        <taxon>Pseudonocardiaceae</taxon>
        <taxon>Amycolatopsis</taxon>
    </lineage>
</organism>
<comment type="caution">
    <text evidence="2">The sequence shown here is derived from an EMBL/GenBank/DDBJ whole genome shotgun (WGS) entry which is preliminary data.</text>
</comment>
<dbReference type="Pfam" id="PF01047">
    <property type="entry name" value="MarR"/>
    <property type="match status" value="1"/>
</dbReference>
<dbReference type="EMBL" id="JBHMBK010000028">
    <property type="protein sequence ID" value="MFB9688670.1"/>
    <property type="molecule type" value="Genomic_DNA"/>
</dbReference>
<dbReference type="InterPro" id="IPR036388">
    <property type="entry name" value="WH-like_DNA-bd_sf"/>
</dbReference>
<name>A0ABV5UBB7_9PSEU</name>
<dbReference type="PROSITE" id="PS50995">
    <property type="entry name" value="HTH_MARR_2"/>
    <property type="match status" value="1"/>
</dbReference>
<dbReference type="InterPro" id="IPR039422">
    <property type="entry name" value="MarR/SlyA-like"/>
</dbReference>
<dbReference type="SUPFAM" id="SSF46785">
    <property type="entry name" value="Winged helix' DNA-binding domain"/>
    <property type="match status" value="1"/>
</dbReference>
<dbReference type="Gene3D" id="1.10.10.10">
    <property type="entry name" value="Winged helix-like DNA-binding domain superfamily/Winged helix DNA-binding domain"/>
    <property type="match status" value="1"/>
</dbReference>
<dbReference type="Proteomes" id="UP001589535">
    <property type="component" value="Unassembled WGS sequence"/>
</dbReference>
<evidence type="ECO:0000313" key="3">
    <source>
        <dbReference type="Proteomes" id="UP001589535"/>
    </source>
</evidence>
<protein>
    <submittedName>
        <fullName evidence="2">MarR family winged helix-turn-helix transcriptional regulator</fullName>
    </submittedName>
</protein>
<dbReference type="PANTHER" id="PTHR33164:SF94">
    <property type="entry name" value="TRANSCRIPTIONAL REGULATORY PROTEIN-RELATED"/>
    <property type="match status" value="1"/>
</dbReference>
<accession>A0ABV5UBB7</accession>